<evidence type="ECO:0000256" key="3">
    <source>
        <dbReference type="ARBA" id="ARBA00022759"/>
    </source>
</evidence>
<dbReference type="Pfam" id="PF03755">
    <property type="entry name" value="YicC-like_N"/>
    <property type="match status" value="1"/>
</dbReference>
<dbReference type="PANTHER" id="PTHR30636">
    <property type="entry name" value="UPF0701 PROTEIN YICC"/>
    <property type="match status" value="1"/>
</dbReference>
<comment type="caution">
    <text evidence="8">The sequence shown here is derived from an EMBL/GenBank/DDBJ whole genome shotgun (WGS) entry which is preliminary data.</text>
</comment>
<dbReference type="GO" id="GO:0016787">
    <property type="term" value="F:hydrolase activity"/>
    <property type="evidence" value="ECO:0007669"/>
    <property type="project" value="UniProtKB-KW"/>
</dbReference>
<dbReference type="EC" id="3.1.-.-" evidence="8"/>
<dbReference type="InterPro" id="IPR005229">
    <property type="entry name" value="YicC/YloC-like"/>
</dbReference>
<comment type="cofactor">
    <cofactor evidence="1">
        <name>a divalent metal cation</name>
        <dbReference type="ChEBI" id="CHEBI:60240"/>
    </cofactor>
</comment>
<dbReference type="PANTHER" id="PTHR30636:SF3">
    <property type="entry name" value="UPF0701 PROTEIN YICC"/>
    <property type="match status" value="1"/>
</dbReference>
<organism evidence="8 9">
    <name type="scientific">Effusibacillus consociatus</name>
    <dbReference type="NCBI Taxonomy" id="1117041"/>
    <lineage>
        <taxon>Bacteria</taxon>
        <taxon>Bacillati</taxon>
        <taxon>Bacillota</taxon>
        <taxon>Bacilli</taxon>
        <taxon>Bacillales</taxon>
        <taxon>Alicyclobacillaceae</taxon>
        <taxon>Effusibacillus</taxon>
    </lineage>
</organism>
<accession>A0ABV9PWB4</accession>
<name>A0ABV9PWB4_9BACL</name>
<sequence>MTGYGRGDVVQQGYRAVAELKAVNHRYAEIHVRMSRDLLAYEDSIKKLITEKIRRGRIEVYITFERLSGSVPEIEVNREFARELKKTSDRLAEELGVQSDLSVAQLLQFEGVVQVRTAEEDPEQVQKVIAQAVSQAVDKLLEMRAREGAQLAADFQERLDRLADAVQQMSERSPLVVEDYQERLQKRLQEWLEGKMELDESRLLTEVAIFAERADIDEELVRLRSHIKQFHETLKLVEPVGRKLDFLVQEMNREVNTIGSKSNDLILSQYVVEAKSLLEQIREQVQNVE</sequence>
<dbReference type="InterPro" id="IPR013551">
    <property type="entry name" value="YicC-like_C"/>
</dbReference>
<keyword evidence="9" id="KW-1185">Reference proteome</keyword>
<keyword evidence="4 8" id="KW-0378">Hydrolase</keyword>
<evidence type="ECO:0000259" key="7">
    <source>
        <dbReference type="Pfam" id="PF08340"/>
    </source>
</evidence>
<evidence type="ECO:0000313" key="9">
    <source>
        <dbReference type="Proteomes" id="UP001596002"/>
    </source>
</evidence>
<dbReference type="EMBL" id="JBHSHC010000011">
    <property type="protein sequence ID" value="MFC4766075.1"/>
    <property type="molecule type" value="Genomic_DNA"/>
</dbReference>
<dbReference type="Pfam" id="PF08340">
    <property type="entry name" value="YicC-like_C"/>
    <property type="match status" value="1"/>
</dbReference>
<dbReference type="InterPro" id="IPR013527">
    <property type="entry name" value="YicC-like_N"/>
</dbReference>
<comment type="similarity">
    <text evidence="5">Belongs to the YicC/YloC family.</text>
</comment>
<evidence type="ECO:0000256" key="4">
    <source>
        <dbReference type="ARBA" id="ARBA00022801"/>
    </source>
</evidence>
<feature type="domain" description="Endoribonuclease YicC-like N-terminal" evidence="6">
    <location>
        <begin position="1"/>
        <end position="152"/>
    </location>
</feature>
<evidence type="ECO:0000256" key="1">
    <source>
        <dbReference type="ARBA" id="ARBA00001968"/>
    </source>
</evidence>
<evidence type="ECO:0000313" key="8">
    <source>
        <dbReference type="EMBL" id="MFC4766075.1"/>
    </source>
</evidence>
<protein>
    <submittedName>
        <fullName evidence="8">YicC/YloC family endoribonuclease</fullName>
        <ecNumber evidence="8">3.1.-.-</ecNumber>
    </submittedName>
</protein>
<proteinExistence type="inferred from homology"/>
<keyword evidence="2" id="KW-0540">Nuclease</keyword>
<evidence type="ECO:0000256" key="5">
    <source>
        <dbReference type="ARBA" id="ARBA00035648"/>
    </source>
</evidence>
<feature type="domain" description="Endoribonuclease YicC-like C-terminal" evidence="7">
    <location>
        <begin position="170"/>
        <end position="289"/>
    </location>
</feature>
<gene>
    <name evidence="8" type="ORF">ACFO8Q_01480</name>
</gene>
<dbReference type="Proteomes" id="UP001596002">
    <property type="component" value="Unassembled WGS sequence"/>
</dbReference>
<reference evidence="9" key="1">
    <citation type="journal article" date="2019" name="Int. J. Syst. Evol. Microbiol.">
        <title>The Global Catalogue of Microorganisms (GCM) 10K type strain sequencing project: providing services to taxonomists for standard genome sequencing and annotation.</title>
        <authorList>
            <consortium name="The Broad Institute Genomics Platform"/>
            <consortium name="The Broad Institute Genome Sequencing Center for Infectious Disease"/>
            <person name="Wu L."/>
            <person name="Ma J."/>
        </authorList>
    </citation>
    <scope>NUCLEOTIDE SEQUENCE [LARGE SCALE GENOMIC DNA]</scope>
    <source>
        <strain evidence="9">WYCCWR 12678</strain>
    </source>
</reference>
<evidence type="ECO:0000256" key="2">
    <source>
        <dbReference type="ARBA" id="ARBA00022722"/>
    </source>
</evidence>
<dbReference type="NCBIfam" id="TIGR00255">
    <property type="entry name" value="YicC/YloC family endoribonuclease"/>
    <property type="match status" value="1"/>
</dbReference>
<keyword evidence="3" id="KW-0255">Endonuclease</keyword>
<evidence type="ECO:0000259" key="6">
    <source>
        <dbReference type="Pfam" id="PF03755"/>
    </source>
</evidence>